<organism evidence="3 4">
    <name type="scientific">Bacillus glycinifermentans</name>
    <dbReference type="NCBI Taxonomy" id="1664069"/>
    <lineage>
        <taxon>Bacteria</taxon>
        <taxon>Bacillati</taxon>
        <taxon>Bacillota</taxon>
        <taxon>Bacilli</taxon>
        <taxon>Bacillales</taxon>
        <taxon>Bacillaceae</taxon>
        <taxon>Bacillus</taxon>
    </lineage>
</organism>
<dbReference type="SUPFAM" id="SSF46785">
    <property type="entry name" value="Winged helix' DNA-binding domain"/>
    <property type="match status" value="1"/>
</dbReference>
<protein>
    <submittedName>
        <fullName evidence="3">PadR family transcriptional regulator</fullName>
    </submittedName>
</protein>
<dbReference type="Gene3D" id="1.10.10.10">
    <property type="entry name" value="Winged helix-like DNA-binding domain superfamily/Winged helix DNA-binding domain"/>
    <property type="match status" value="1"/>
</dbReference>
<gene>
    <name evidence="3" type="ORF">EQZ20_01925</name>
</gene>
<dbReference type="InterPro" id="IPR036390">
    <property type="entry name" value="WH_DNA-bd_sf"/>
</dbReference>
<dbReference type="Gene3D" id="6.10.140.190">
    <property type="match status" value="1"/>
</dbReference>
<dbReference type="Pfam" id="PF10400">
    <property type="entry name" value="Vir_act_alpha_C"/>
    <property type="match status" value="1"/>
</dbReference>
<dbReference type="KEGG" id="bgy:BGLY_0353"/>
<evidence type="ECO:0000313" key="3">
    <source>
        <dbReference type="EMBL" id="QAT63828.1"/>
    </source>
</evidence>
<sequence length="193" mass="22705">MSRKNNTPYALLGLITAGYRTGYDIKQMIDRSLNHFWKISYGQIYPSLKHLTETGWVTAEASAQENKPDKKEYRITKEGQEALQTWLEEPIKEIAAEKNEFLLKIFFSKQQDRLSTAEKVREYQQKLKERYDAYRAIEQSIISCKDNSRDSEYWLFTLDYGKRSTRAGIEWCEATISRLTNREDETNGKNDLH</sequence>
<evidence type="ECO:0000259" key="1">
    <source>
        <dbReference type="Pfam" id="PF03551"/>
    </source>
</evidence>
<feature type="domain" description="Transcription regulator PadR C-terminal" evidence="2">
    <location>
        <begin position="98"/>
        <end position="179"/>
    </location>
</feature>
<dbReference type="InterPro" id="IPR036388">
    <property type="entry name" value="WH-like_DNA-bd_sf"/>
</dbReference>
<feature type="domain" description="Transcription regulator PadR N-terminal" evidence="1">
    <location>
        <begin position="11"/>
        <end position="84"/>
    </location>
</feature>
<dbReference type="Pfam" id="PF03551">
    <property type="entry name" value="PadR"/>
    <property type="match status" value="1"/>
</dbReference>
<evidence type="ECO:0000259" key="2">
    <source>
        <dbReference type="Pfam" id="PF10400"/>
    </source>
</evidence>
<dbReference type="PANTHER" id="PTHR43252">
    <property type="entry name" value="TRANSCRIPTIONAL REGULATOR YQJI"/>
    <property type="match status" value="1"/>
</dbReference>
<proteinExistence type="predicted"/>
<name>A0AAJ3YW59_9BACI</name>
<dbReference type="EMBL" id="CP035232">
    <property type="protein sequence ID" value="QAT63828.1"/>
    <property type="molecule type" value="Genomic_DNA"/>
</dbReference>
<dbReference type="RefSeq" id="WP_046130875.1">
    <property type="nucleotide sequence ID" value="NZ_CP035232.1"/>
</dbReference>
<dbReference type="Proteomes" id="UP000288675">
    <property type="component" value="Chromosome"/>
</dbReference>
<dbReference type="AlphaFoldDB" id="A0AAJ3YW59"/>
<dbReference type="InterPro" id="IPR005149">
    <property type="entry name" value="Tscrpt_reg_PadR_N"/>
</dbReference>
<dbReference type="InterPro" id="IPR018309">
    <property type="entry name" value="Tscrpt_reg_PadR_C"/>
</dbReference>
<evidence type="ECO:0000313" key="4">
    <source>
        <dbReference type="Proteomes" id="UP000288675"/>
    </source>
</evidence>
<reference evidence="3 4" key="1">
    <citation type="submission" date="2019-01" db="EMBL/GenBank/DDBJ databases">
        <title>Genome sequence of Bacillus glycinifermentans SRCM103574.</title>
        <authorList>
            <person name="Kong H.-J."/>
            <person name="Jeong S.-Y."/>
            <person name="Jeong D.-Y."/>
        </authorList>
    </citation>
    <scope>NUCLEOTIDE SEQUENCE [LARGE SCALE GENOMIC DNA]</scope>
    <source>
        <strain evidence="3 4">SRCM103574</strain>
    </source>
</reference>
<accession>A0AAJ3YW59</accession>
<dbReference type="PANTHER" id="PTHR43252:SF6">
    <property type="entry name" value="NEGATIVE TRANSCRIPTION REGULATOR PADR"/>
    <property type="match status" value="1"/>
</dbReference>
<dbReference type="GeneID" id="82851430"/>